<proteinExistence type="predicted"/>
<name>A0A834TGX8_9FABA</name>
<accession>A0A834TGX8</accession>
<evidence type="ECO:0000313" key="1">
    <source>
        <dbReference type="EMBL" id="KAF7821998.1"/>
    </source>
</evidence>
<gene>
    <name evidence="1" type="ORF">G2W53_027453</name>
</gene>
<reference evidence="1" key="1">
    <citation type="submission" date="2020-09" db="EMBL/GenBank/DDBJ databases">
        <title>Genome-Enabled Discovery of Anthraquinone Biosynthesis in Senna tora.</title>
        <authorList>
            <person name="Kang S.-H."/>
            <person name="Pandey R.P."/>
            <person name="Lee C.-M."/>
            <person name="Sim J.-S."/>
            <person name="Jeong J.-T."/>
            <person name="Choi B.-S."/>
            <person name="Jung M."/>
            <person name="Ginzburg D."/>
            <person name="Zhao K."/>
            <person name="Won S.Y."/>
            <person name="Oh T.-J."/>
            <person name="Yu Y."/>
            <person name="Kim N.-H."/>
            <person name="Lee O.R."/>
            <person name="Lee T.-H."/>
            <person name="Bashyal P."/>
            <person name="Kim T.-S."/>
            <person name="Lee W.-H."/>
            <person name="Kawkins C."/>
            <person name="Kim C.-K."/>
            <person name="Kim J.S."/>
            <person name="Ahn B.O."/>
            <person name="Rhee S.Y."/>
            <person name="Sohng J.K."/>
        </authorList>
    </citation>
    <scope>NUCLEOTIDE SEQUENCE</scope>
    <source>
        <tissue evidence="1">Leaf</tissue>
    </source>
</reference>
<organism evidence="1 2">
    <name type="scientific">Senna tora</name>
    <dbReference type="NCBI Taxonomy" id="362788"/>
    <lineage>
        <taxon>Eukaryota</taxon>
        <taxon>Viridiplantae</taxon>
        <taxon>Streptophyta</taxon>
        <taxon>Embryophyta</taxon>
        <taxon>Tracheophyta</taxon>
        <taxon>Spermatophyta</taxon>
        <taxon>Magnoliopsida</taxon>
        <taxon>eudicotyledons</taxon>
        <taxon>Gunneridae</taxon>
        <taxon>Pentapetalae</taxon>
        <taxon>rosids</taxon>
        <taxon>fabids</taxon>
        <taxon>Fabales</taxon>
        <taxon>Fabaceae</taxon>
        <taxon>Caesalpinioideae</taxon>
        <taxon>Cassia clade</taxon>
        <taxon>Senna</taxon>
    </lineage>
</organism>
<keyword evidence="2" id="KW-1185">Reference proteome</keyword>
<evidence type="ECO:0000313" key="2">
    <source>
        <dbReference type="Proteomes" id="UP000634136"/>
    </source>
</evidence>
<protein>
    <submittedName>
        <fullName evidence="1">Uncharacterized protein</fullName>
    </submittedName>
</protein>
<dbReference type="Proteomes" id="UP000634136">
    <property type="component" value="Unassembled WGS sequence"/>
</dbReference>
<dbReference type="EMBL" id="JAAIUW010000008">
    <property type="protein sequence ID" value="KAF7821998.1"/>
    <property type="molecule type" value="Genomic_DNA"/>
</dbReference>
<dbReference type="AlphaFoldDB" id="A0A834TGX8"/>
<sequence length="27" mass="3134">MALHWAFWTPRQAAKVAYMGLTPHFVC</sequence>
<comment type="caution">
    <text evidence="1">The sequence shown here is derived from an EMBL/GenBank/DDBJ whole genome shotgun (WGS) entry which is preliminary data.</text>
</comment>